<feature type="transmembrane region" description="Helical" evidence="7">
    <location>
        <begin position="293"/>
        <end position="313"/>
    </location>
</feature>
<feature type="transmembrane region" description="Helical" evidence="7">
    <location>
        <begin position="380"/>
        <end position="398"/>
    </location>
</feature>
<dbReference type="KEGG" id="salh:HMF8227_01176"/>
<keyword evidence="5 7" id="KW-1133">Transmembrane helix</keyword>
<evidence type="ECO:0000256" key="5">
    <source>
        <dbReference type="ARBA" id="ARBA00022989"/>
    </source>
</evidence>
<feature type="transmembrane region" description="Helical" evidence="7">
    <location>
        <begin position="418"/>
        <end position="437"/>
    </location>
</feature>
<feature type="transmembrane region" description="Helical" evidence="7">
    <location>
        <begin position="16"/>
        <end position="36"/>
    </location>
</feature>
<keyword evidence="6 7" id="KW-0472">Membrane</keyword>
<evidence type="ECO:0000256" key="1">
    <source>
        <dbReference type="ARBA" id="ARBA00004651"/>
    </source>
</evidence>
<comment type="subcellular location">
    <subcellularLocation>
        <location evidence="1">Cell membrane</location>
        <topology evidence="1">Multi-pass membrane protein</topology>
    </subcellularLocation>
</comment>
<accession>A0A2S2E3R1</accession>
<feature type="transmembrane region" description="Helical" evidence="7">
    <location>
        <begin position="120"/>
        <end position="138"/>
    </location>
</feature>
<reference evidence="8 9" key="1">
    <citation type="submission" date="2018-05" db="EMBL/GenBank/DDBJ databases">
        <title>Salinimonas sp. HMF8227 Genome sequencing and assembly.</title>
        <authorList>
            <person name="Kang H."/>
            <person name="Kang J."/>
            <person name="Cha I."/>
            <person name="Kim H."/>
            <person name="Joh K."/>
        </authorList>
    </citation>
    <scope>NUCLEOTIDE SEQUENCE [LARGE SCALE GENOMIC DNA]</scope>
    <source>
        <strain evidence="8 9">HMF8227</strain>
    </source>
</reference>
<name>A0A2S2E3R1_9ALTE</name>
<feature type="transmembrane region" description="Helical" evidence="7">
    <location>
        <begin position="325"/>
        <end position="344"/>
    </location>
</feature>
<feature type="transmembrane region" description="Helical" evidence="7">
    <location>
        <begin position="234"/>
        <end position="256"/>
    </location>
</feature>
<feature type="transmembrane region" description="Helical" evidence="7">
    <location>
        <begin position="150"/>
        <end position="174"/>
    </location>
</feature>
<evidence type="ECO:0000256" key="4">
    <source>
        <dbReference type="ARBA" id="ARBA00022692"/>
    </source>
</evidence>
<organism evidence="8 9">
    <name type="scientific">Saliniradius amylolyticus</name>
    <dbReference type="NCBI Taxonomy" id="2183582"/>
    <lineage>
        <taxon>Bacteria</taxon>
        <taxon>Pseudomonadati</taxon>
        <taxon>Pseudomonadota</taxon>
        <taxon>Gammaproteobacteria</taxon>
        <taxon>Alteromonadales</taxon>
        <taxon>Alteromonadaceae</taxon>
        <taxon>Saliniradius</taxon>
    </lineage>
</organism>
<dbReference type="OrthoDB" id="8538786at2"/>
<gene>
    <name evidence="8" type="ORF">HMF8227_01176</name>
</gene>
<keyword evidence="9" id="KW-1185">Reference proteome</keyword>
<dbReference type="RefSeq" id="WP_109339282.1">
    <property type="nucleotide sequence ID" value="NZ_CP029347.1"/>
</dbReference>
<dbReference type="Proteomes" id="UP000245728">
    <property type="component" value="Chromosome"/>
</dbReference>
<keyword evidence="3" id="KW-1003">Cell membrane</keyword>
<feature type="transmembrane region" description="Helical" evidence="7">
    <location>
        <begin position="82"/>
        <end position="100"/>
    </location>
</feature>
<evidence type="ECO:0000313" key="9">
    <source>
        <dbReference type="Proteomes" id="UP000245728"/>
    </source>
</evidence>
<dbReference type="EMBL" id="CP029347">
    <property type="protein sequence ID" value="AWL11657.1"/>
    <property type="molecule type" value="Genomic_DNA"/>
</dbReference>
<evidence type="ECO:0000313" key="8">
    <source>
        <dbReference type="EMBL" id="AWL11657.1"/>
    </source>
</evidence>
<feature type="transmembrane region" description="Helical" evidence="7">
    <location>
        <begin position="356"/>
        <end position="374"/>
    </location>
</feature>
<evidence type="ECO:0000256" key="2">
    <source>
        <dbReference type="ARBA" id="ARBA00007430"/>
    </source>
</evidence>
<evidence type="ECO:0000256" key="6">
    <source>
        <dbReference type="ARBA" id="ARBA00023136"/>
    </source>
</evidence>
<protein>
    <submittedName>
        <fullName evidence="8">Succinoglycan biosynthesis transport protein ExoT</fullName>
    </submittedName>
</protein>
<feature type="transmembrane region" description="Helical" evidence="7">
    <location>
        <begin position="48"/>
        <end position="70"/>
    </location>
</feature>
<keyword evidence="4 7" id="KW-0812">Transmembrane</keyword>
<dbReference type="AlphaFoldDB" id="A0A2S2E3R1"/>
<dbReference type="PANTHER" id="PTHR30250">
    <property type="entry name" value="PST FAMILY PREDICTED COLANIC ACID TRANSPORTER"/>
    <property type="match status" value="1"/>
</dbReference>
<dbReference type="Pfam" id="PF13440">
    <property type="entry name" value="Polysacc_synt_3"/>
    <property type="match status" value="1"/>
</dbReference>
<dbReference type="PANTHER" id="PTHR30250:SF10">
    <property type="entry name" value="LIPOPOLYSACCHARIDE BIOSYNTHESIS PROTEIN WZXC"/>
    <property type="match status" value="1"/>
</dbReference>
<evidence type="ECO:0000256" key="3">
    <source>
        <dbReference type="ARBA" id="ARBA00022475"/>
    </source>
</evidence>
<feature type="transmembrane region" description="Helical" evidence="7">
    <location>
        <begin position="210"/>
        <end position="228"/>
    </location>
</feature>
<dbReference type="GO" id="GO:0005886">
    <property type="term" value="C:plasma membrane"/>
    <property type="evidence" value="ECO:0007669"/>
    <property type="project" value="UniProtKB-SubCell"/>
</dbReference>
<dbReference type="InterPro" id="IPR050833">
    <property type="entry name" value="Poly_Biosynth_Transport"/>
</dbReference>
<sequence length="485" mass="53577">MPNLSFKAQVLNSLKWVAIGRIGTQLIRWLITFWVIRILTPEDYGVVAISDILFSFLTTVAGAFALSPLIQSKQLSQQQLSGYFGAILLFYLSLFALQMLTADWFAYIYDSEVVDDILRVNAWCFLLLALEAIPSAMLSRQMAFKSLSLINAGANIVAAIATLTFALNGFGFWALVYGEIVAIGLRVIALTLIHPIRFWPSLDFSQIKELGRFGGTMSLLSVVLYLFLHLDVAVGGLLLSNAQIGLFAVALQFALMPQKKILPLIRQVAFPAFSQIQHSPKLIGNYMLRAQQLSALAVLPIFWGLASVTDYIIPLVLGARWEDAILPTTLVLLIMPLRFSEELFHPAIKALGKGGVLLNNTLLSIAVMSVAIVIGSHYGAPGLAGAWLLGFPVVYFMLLRRYTHYLQFSAMGLMRSVLPFVLAGGLMLLLVHIAKIWLVKVTIINLTCLVMLGAVTYLGVLWLFCKDRLLESKRLLSQDKPKSTI</sequence>
<evidence type="ECO:0000256" key="7">
    <source>
        <dbReference type="SAM" id="Phobius"/>
    </source>
</evidence>
<proteinExistence type="inferred from homology"/>
<feature type="transmembrane region" description="Helical" evidence="7">
    <location>
        <begin position="443"/>
        <end position="465"/>
    </location>
</feature>
<comment type="similarity">
    <text evidence="2">Belongs to the polysaccharide synthase family.</text>
</comment>